<name>A0A6A6NMW1_9PEZI</name>
<reference evidence="1" key="1">
    <citation type="journal article" date="2020" name="Stud. Mycol.">
        <title>101 Dothideomycetes genomes: a test case for predicting lifestyles and emergence of pathogens.</title>
        <authorList>
            <person name="Haridas S."/>
            <person name="Albert R."/>
            <person name="Binder M."/>
            <person name="Bloem J."/>
            <person name="Labutti K."/>
            <person name="Salamov A."/>
            <person name="Andreopoulos B."/>
            <person name="Baker S."/>
            <person name="Barry K."/>
            <person name="Bills G."/>
            <person name="Bluhm B."/>
            <person name="Cannon C."/>
            <person name="Castanera R."/>
            <person name="Culley D."/>
            <person name="Daum C."/>
            <person name="Ezra D."/>
            <person name="Gonzalez J."/>
            <person name="Henrissat B."/>
            <person name="Kuo A."/>
            <person name="Liang C."/>
            <person name="Lipzen A."/>
            <person name="Lutzoni F."/>
            <person name="Magnuson J."/>
            <person name="Mondo S."/>
            <person name="Nolan M."/>
            <person name="Ohm R."/>
            <person name="Pangilinan J."/>
            <person name="Park H.-J."/>
            <person name="Ramirez L."/>
            <person name="Alfaro M."/>
            <person name="Sun H."/>
            <person name="Tritt A."/>
            <person name="Yoshinaga Y."/>
            <person name="Zwiers L.-H."/>
            <person name="Turgeon B."/>
            <person name="Goodwin S."/>
            <person name="Spatafora J."/>
            <person name="Crous P."/>
            <person name="Grigoriev I."/>
        </authorList>
    </citation>
    <scope>NUCLEOTIDE SEQUENCE</scope>
    <source>
        <strain evidence="1">ATCC 16933</strain>
    </source>
</reference>
<dbReference type="AlphaFoldDB" id="A0A6A6NMW1"/>
<dbReference type="Proteomes" id="UP000799766">
    <property type="component" value="Unassembled WGS sequence"/>
</dbReference>
<evidence type="ECO:0000313" key="2">
    <source>
        <dbReference type="Proteomes" id="UP000799766"/>
    </source>
</evidence>
<evidence type="ECO:0000313" key="1">
    <source>
        <dbReference type="EMBL" id="KAF2452998.1"/>
    </source>
</evidence>
<dbReference type="OrthoDB" id="4851849at2759"/>
<dbReference type="EMBL" id="MU001701">
    <property type="protein sequence ID" value="KAF2452998.1"/>
    <property type="molecule type" value="Genomic_DNA"/>
</dbReference>
<keyword evidence="2" id="KW-1185">Reference proteome</keyword>
<gene>
    <name evidence="1" type="ORF">BDY21DRAFT_375180</name>
</gene>
<accession>A0A6A6NMW1</accession>
<proteinExistence type="predicted"/>
<sequence length="320" mass="36896">MLPPNTASPNRSIWKTVGQNQFENNVDRLSKTNFIPEPHVLPKKDWPKQSGDYALPFDVEKQLADDFAFIAAYDYGVQYVTVATVQASKDSPNSTTVRLAANEGVNERAKDAISKVLAAMQRCASKELKRQTCAEEILDVVVKLNQNRILGRLDSRYFKPNYMCKKPNLAQLPIRLKQQIEDFVPRRRSRMREGVQELSEEVNQFHQYFNQLEYSTVKSERVGVLMLLVKQAFKITRDGFSFPSRLSQAVLNIRQRDISEITKIANYWRISQELSNISRSYRRFFQDVGLEALPRYRPFRSSGKESVFEDDGDNAKGFVH</sequence>
<protein>
    <submittedName>
        <fullName evidence="1">Uncharacterized protein</fullName>
    </submittedName>
</protein>
<organism evidence="1 2">
    <name type="scientific">Lineolata rhizophorae</name>
    <dbReference type="NCBI Taxonomy" id="578093"/>
    <lineage>
        <taxon>Eukaryota</taxon>
        <taxon>Fungi</taxon>
        <taxon>Dikarya</taxon>
        <taxon>Ascomycota</taxon>
        <taxon>Pezizomycotina</taxon>
        <taxon>Dothideomycetes</taxon>
        <taxon>Dothideomycetes incertae sedis</taxon>
        <taxon>Lineolatales</taxon>
        <taxon>Lineolataceae</taxon>
        <taxon>Lineolata</taxon>
    </lineage>
</organism>